<keyword evidence="2" id="KW-1003">Cell membrane</keyword>
<proteinExistence type="predicted"/>
<keyword evidence="3" id="KW-0997">Cell inner membrane</keyword>
<feature type="transmembrane region" description="Helical" evidence="7">
    <location>
        <begin position="181"/>
        <end position="204"/>
    </location>
</feature>
<dbReference type="InterPro" id="IPR007498">
    <property type="entry name" value="PqiA-like"/>
</dbReference>
<gene>
    <name evidence="8" type="ORF">FLL46_10405</name>
</gene>
<evidence type="ECO:0000256" key="1">
    <source>
        <dbReference type="ARBA" id="ARBA00004533"/>
    </source>
</evidence>
<keyword evidence="4 7" id="KW-0812">Transmembrane</keyword>
<evidence type="ECO:0000256" key="4">
    <source>
        <dbReference type="ARBA" id="ARBA00022692"/>
    </source>
</evidence>
<dbReference type="OrthoDB" id="9800207at2"/>
<keyword evidence="5 7" id="KW-1133">Transmembrane helix</keyword>
<accession>A0A545UE95</accession>
<dbReference type="RefSeq" id="WP_142893450.1">
    <property type="nucleotide sequence ID" value="NZ_ML660163.1"/>
</dbReference>
<comment type="caution">
    <text evidence="8">The sequence shown here is derived from an EMBL/GenBank/DDBJ whole genome shotgun (WGS) entry which is preliminary data.</text>
</comment>
<organism evidence="8 9">
    <name type="scientific">Aliikangiella coralliicola</name>
    <dbReference type="NCBI Taxonomy" id="2592383"/>
    <lineage>
        <taxon>Bacteria</taxon>
        <taxon>Pseudomonadati</taxon>
        <taxon>Pseudomonadota</taxon>
        <taxon>Gammaproteobacteria</taxon>
        <taxon>Oceanospirillales</taxon>
        <taxon>Pleioneaceae</taxon>
        <taxon>Aliikangiella</taxon>
    </lineage>
</organism>
<evidence type="ECO:0000256" key="3">
    <source>
        <dbReference type="ARBA" id="ARBA00022519"/>
    </source>
</evidence>
<keyword evidence="6 7" id="KW-0472">Membrane</keyword>
<dbReference type="EMBL" id="VIKS01000006">
    <property type="protein sequence ID" value="TQV87789.1"/>
    <property type="molecule type" value="Genomic_DNA"/>
</dbReference>
<keyword evidence="9" id="KW-1185">Reference proteome</keyword>
<feature type="transmembrane region" description="Helical" evidence="7">
    <location>
        <begin position="155"/>
        <end position="175"/>
    </location>
</feature>
<evidence type="ECO:0000256" key="7">
    <source>
        <dbReference type="SAM" id="Phobius"/>
    </source>
</evidence>
<protein>
    <recommendedName>
        <fullName evidence="10">Paraquat-inducible membrane protein A</fullName>
    </recommendedName>
</protein>
<reference evidence="8 9" key="1">
    <citation type="submission" date="2019-07" db="EMBL/GenBank/DDBJ databases">
        <title>Draft genome for Aliikangiella sp. M105.</title>
        <authorList>
            <person name="Wang G."/>
        </authorList>
    </citation>
    <scope>NUCLEOTIDE SEQUENCE [LARGE SCALE GENOMIC DNA]</scope>
    <source>
        <strain evidence="8 9">M105</strain>
    </source>
</reference>
<dbReference type="PANTHER" id="PTHR30462:SF3">
    <property type="entry name" value="INTERMEMBRANE TRANSPORT PROTEIN PQIA"/>
    <property type="match status" value="1"/>
</dbReference>
<sequence length="216" mass="23719">MKTEITVSKPMSDAKHDISASFKNMQGCHVCLTLNKFIHSRCQSCGAKLHSRIKHSLQNTIALLITSVVLYIPANVLPIMYTNVLGQKTANTILGGVISLWQSGSYPIAIVIFVASVLVPIGKIIALFWLCIGVATSKIRSHEKSHQLYRMTEFIGRWSMVDVFVVAILVALIQMGNVMSIYPGAAVIAFGGMVVVTMIAAITFDSRLIWDPLNRE</sequence>
<evidence type="ECO:0000313" key="8">
    <source>
        <dbReference type="EMBL" id="TQV87789.1"/>
    </source>
</evidence>
<evidence type="ECO:0000256" key="6">
    <source>
        <dbReference type="ARBA" id="ARBA00023136"/>
    </source>
</evidence>
<evidence type="ECO:0000256" key="2">
    <source>
        <dbReference type="ARBA" id="ARBA00022475"/>
    </source>
</evidence>
<dbReference type="PANTHER" id="PTHR30462">
    <property type="entry name" value="INTERMEMBRANE TRANSPORT PROTEIN PQIB-RELATED"/>
    <property type="match status" value="1"/>
</dbReference>
<feature type="transmembrane region" description="Helical" evidence="7">
    <location>
        <begin position="61"/>
        <end position="81"/>
    </location>
</feature>
<dbReference type="InterPro" id="IPR051800">
    <property type="entry name" value="PqiA-PqiB_transport"/>
</dbReference>
<evidence type="ECO:0000313" key="9">
    <source>
        <dbReference type="Proteomes" id="UP000315439"/>
    </source>
</evidence>
<dbReference type="Proteomes" id="UP000315439">
    <property type="component" value="Unassembled WGS sequence"/>
</dbReference>
<dbReference type="Pfam" id="PF04403">
    <property type="entry name" value="PqiA"/>
    <property type="match status" value="1"/>
</dbReference>
<name>A0A545UE95_9GAMM</name>
<evidence type="ECO:0008006" key="10">
    <source>
        <dbReference type="Google" id="ProtNLM"/>
    </source>
</evidence>
<evidence type="ECO:0000256" key="5">
    <source>
        <dbReference type="ARBA" id="ARBA00022989"/>
    </source>
</evidence>
<feature type="transmembrane region" description="Helical" evidence="7">
    <location>
        <begin position="108"/>
        <end position="135"/>
    </location>
</feature>
<dbReference type="GO" id="GO:0005886">
    <property type="term" value="C:plasma membrane"/>
    <property type="evidence" value="ECO:0007669"/>
    <property type="project" value="UniProtKB-SubCell"/>
</dbReference>
<comment type="subcellular location">
    <subcellularLocation>
        <location evidence="1">Cell inner membrane</location>
    </subcellularLocation>
</comment>
<dbReference type="AlphaFoldDB" id="A0A545UE95"/>